<dbReference type="EMBL" id="BAABGZ010000018">
    <property type="protein sequence ID" value="GAA4355856.1"/>
    <property type="molecule type" value="Genomic_DNA"/>
</dbReference>
<evidence type="ECO:0000256" key="1">
    <source>
        <dbReference type="SAM" id="MobiDB-lite"/>
    </source>
</evidence>
<dbReference type="InterPro" id="IPR000387">
    <property type="entry name" value="Tyr_Pase_dom"/>
</dbReference>
<dbReference type="PANTHER" id="PTHR23339">
    <property type="entry name" value="TYROSINE SPECIFIC PROTEIN PHOSPHATASE AND DUAL SPECIFICITY PROTEIN PHOSPHATASE"/>
    <property type="match status" value="1"/>
</dbReference>
<gene>
    <name evidence="3" type="ORF">GCM10023185_19120</name>
</gene>
<dbReference type="Gene3D" id="3.90.190.10">
    <property type="entry name" value="Protein tyrosine phosphatase superfamily"/>
    <property type="match status" value="1"/>
</dbReference>
<comment type="caution">
    <text evidence="3">The sequence shown here is derived from an EMBL/GenBank/DDBJ whole genome shotgun (WGS) entry which is preliminary data.</text>
</comment>
<dbReference type="Pfam" id="PF22785">
    <property type="entry name" value="Tc-R-P"/>
    <property type="match status" value="1"/>
</dbReference>
<feature type="domain" description="Tyrosine specific protein phosphatases" evidence="2">
    <location>
        <begin position="109"/>
        <end position="169"/>
    </location>
</feature>
<feature type="region of interest" description="Disordered" evidence="1">
    <location>
        <begin position="168"/>
        <end position="198"/>
    </location>
</feature>
<organism evidence="3 4">
    <name type="scientific">Hymenobacter saemangeumensis</name>
    <dbReference type="NCBI Taxonomy" id="1084522"/>
    <lineage>
        <taxon>Bacteria</taxon>
        <taxon>Pseudomonadati</taxon>
        <taxon>Bacteroidota</taxon>
        <taxon>Cytophagia</taxon>
        <taxon>Cytophagales</taxon>
        <taxon>Hymenobacteraceae</taxon>
        <taxon>Hymenobacter</taxon>
    </lineage>
</organism>
<sequence>MPIAWQQGFRYLPAMNTTPTPRPLPNSYWATPTLLACEYPGAKLEADAARRLDALLAAGIRDFYDLTEADELLPYEAQLRARAAHLGIPPEAVRYRRFPIRDVSVPSPKRLEEVLHALDDSADAGRRAAVHCWGGIGRTGTVVGCHLMRRHGLSGDEALARIAEEWKGVEKAPRAPRSPETDEQAAFVRSYQPAAHAR</sequence>
<dbReference type="InterPro" id="IPR029021">
    <property type="entry name" value="Prot-tyrosine_phosphatase-like"/>
</dbReference>
<dbReference type="PROSITE" id="PS50056">
    <property type="entry name" value="TYR_PHOSPHATASE_2"/>
    <property type="match status" value="1"/>
</dbReference>
<keyword evidence="4" id="KW-1185">Reference proteome</keyword>
<name>A0ABP8ICS7_9BACT</name>
<evidence type="ECO:0000313" key="3">
    <source>
        <dbReference type="EMBL" id="GAA4355856.1"/>
    </source>
</evidence>
<protein>
    <submittedName>
        <fullName evidence="3">Protein-tyrosine phosphatase family protein</fullName>
    </submittedName>
</protein>
<evidence type="ECO:0000313" key="4">
    <source>
        <dbReference type="Proteomes" id="UP001501153"/>
    </source>
</evidence>
<dbReference type="SUPFAM" id="SSF52799">
    <property type="entry name" value="(Phosphotyrosine protein) phosphatases II"/>
    <property type="match status" value="1"/>
</dbReference>
<dbReference type="InterPro" id="IPR016130">
    <property type="entry name" value="Tyr_Pase_AS"/>
</dbReference>
<feature type="compositionally biased region" description="Basic and acidic residues" evidence="1">
    <location>
        <begin position="168"/>
        <end position="180"/>
    </location>
</feature>
<dbReference type="PROSITE" id="PS00383">
    <property type="entry name" value="TYR_PHOSPHATASE_1"/>
    <property type="match status" value="1"/>
</dbReference>
<evidence type="ECO:0000259" key="2">
    <source>
        <dbReference type="PROSITE" id="PS50056"/>
    </source>
</evidence>
<dbReference type="Proteomes" id="UP001501153">
    <property type="component" value="Unassembled WGS sequence"/>
</dbReference>
<accession>A0ABP8ICS7</accession>
<proteinExistence type="predicted"/>
<dbReference type="InterPro" id="IPR050561">
    <property type="entry name" value="PTP"/>
</dbReference>
<reference evidence="4" key="1">
    <citation type="journal article" date="2019" name="Int. J. Syst. Evol. Microbiol.">
        <title>The Global Catalogue of Microorganisms (GCM) 10K type strain sequencing project: providing services to taxonomists for standard genome sequencing and annotation.</title>
        <authorList>
            <consortium name="The Broad Institute Genomics Platform"/>
            <consortium name="The Broad Institute Genome Sequencing Center for Infectious Disease"/>
            <person name="Wu L."/>
            <person name="Ma J."/>
        </authorList>
    </citation>
    <scope>NUCLEOTIDE SEQUENCE [LARGE SCALE GENOMIC DNA]</scope>
    <source>
        <strain evidence="4">JCM 17923</strain>
    </source>
</reference>